<evidence type="ECO:0000256" key="1">
    <source>
        <dbReference type="SAM" id="SignalP"/>
    </source>
</evidence>
<dbReference type="Gene3D" id="2.60.120.1130">
    <property type="match status" value="1"/>
</dbReference>
<dbReference type="Pfam" id="PF12969">
    <property type="entry name" value="DUF3857"/>
    <property type="match status" value="1"/>
</dbReference>
<dbReference type="Gene3D" id="2.60.40.3140">
    <property type="match status" value="1"/>
</dbReference>
<feature type="chain" id="PRO_5013023651" description="DUF3857 domain-containing protein" evidence="1">
    <location>
        <begin position="20"/>
        <end position="669"/>
    </location>
</feature>
<organism evidence="3 4">
    <name type="scientific">Flammeovirga pacifica</name>
    <dbReference type="NCBI Taxonomy" id="915059"/>
    <lineage>
        <taxon>Bacteria</taxon>
        <taxon>Pseudomonadati</taxon>
        <taxon>Bacteroidota</taxon>
        <taxon>Cytophagia</taxon>
        <taxon>Cytophagales</taxon>
        <taxon>Flammeovirgaceae</taxon>
        <taxon>Flammeovirga</taxon>
    </lineage>
</organism>
<evidence type="ECO:0000313" key="3">
    <source>
        <dbReference type="EMBL" id="OHX66790.1"/>
    </source>
</evidence>
<comment type="caution">
    <text evidence="3">The sequence shown here is derived from an EMBL/GenBank/DDBJ whole genome shotgun (WGS) entry which is preliminary data.</text>
</comment>
<sequence length="669" mass="77264">MMKSCLFYLIFLTCIISHAQQIPKNLKFGKINKENLALTTFEKDTTANALVISNEGNTYFTIKEGRFVTFTKVHKRIKIFNKEAYDYGNIEIPYYEIKGVGDEKVTNIKGAVYSLEKGDVTKSKLSNDDVFHEEETESRRLCKITFPKLKEGCIIEYSYVKYSEFPSQLDDWVFQEEIPVLKSEYIFNVPEFYEYRVTNSRHFHVPESPKSTSQEVFTYNSGGAGGRNEQTTMDVDKRKWVIENIPAFKEEAFMSAPYDYYAKLQFDVLSVNFGREFITSSWAKVMNNLKNNSSVGAQIKRTSFMSDQLDLIAAKTTDKMERAQLAYAFIQNHMKWNNKIGYYSREGGTRRAFNERLGSVGDINLMLIAALKKLEVPTTAVFSSTRNSGKITSINPKRNQLNYVLACVNINEQFILLDATSKLRPFGMLPTRALNYQGVLMSNSSHINGEMINIRPLFEDYIGINSQLTLNDDFSAKGQLKYSYKGYAAYSWRNELLKTEEDEYLEKLEEKHEGILIDEYKNENLKDINKDGKENFHVTIENCIEKVGDQLLLNPLAMIEKTKNPFKLEKRNYPVEFPMEITRSYMIMVNLPKGYQVKEKPKPIVMKLPGNGGQIRYIVNPVNQQLVITFKLTIDKLVYTPEDYNALKFFFENAFKFQTKPILLEKSTL</sequence>
<feature type="domain" description="DUF3857" evidence="2">
    <location>
        <begin position="72"/>
        <end position="210"/>
    </location>
</feature>
<evidence type="ECO:0000259" key="2">
    <source>
        <dbReference type="Pfam" id="PF12969"/>
    </source>
</evidence>
<name>A0A1S1Z0K2_FLAPC</name>
<gene>
    <name evidence="3" type="ORF">NH26_10690</name>
</gene>
<proteinExistence type="predicted"/>
<dbReference type="STRING" id="915059.NH26_10690"/>
<reference evidence="3 4" key="1">
    <citation type="journal article" date="2012" name="Int. J. Syst. Evol. Microbiol.">
        <title>Flammeovirga pacifica sp. nov., isolated from deep-sea sediment.</title>
        <authorList>
            <person name="Xu H."/>
            <person name="Fu Y."/>
            <person name="Yang N."/>
            <person name="Ding Z."/>
            <person name="Lai Q."/>
            <person name="Zeng R."/>
        </authorList>
    </citation>
    <scope>NUCLEOTIDE SEQUENCE [LARGE SCALE GENOMIC DNA]</scope>
    <source>
        <strain evidence="4">DSM 24597 / LMG 26175 / WPAGA1</strain>
    </source>
</reference>
<evidence type="ECO:0000313" key="4">
    <source>
        <dbReference type="Proteomes" id="UP000179797"/>
    </source>
</evidence>
<dbReference type="AlphaFoldDB" id="A0A1S1Z0K2"/>
<keyword evidence="1" id="KW-0732">Signal</keyword>
<feature type="signal peptide" evidence="1">
    <location>
        <begin position="1"/>
        <end position="19"/>
    </location>
</feature>
<dbReference type="InterPro" id="IPR024618">
    <property type="entry name" value="DUF3857"/>
</dbReference>
<dbReference type="Proteomes" id="UP000179797">
    <property type="component" value="Unassembled WGS sequence"/>
</dbReference>
<protein>
    <recommendedName>
        <fullName evidence="2">DUF3857 domain-containing protein</fullName>
    </recommendedName>
</protein>
<keyword evidence="4" id="KW-1185">Reference proteome</keyword>
<accession>A0A1S1Z0K2</accession>
<dbReference type="EMBL" id="JRYR02000001">
    <property type="protein sequence ID" value="OHX66790.1"/>
    <property type="molecule type" value="Genomic_DNA"/>
</dbReference>